<evidence type="ECO:0000313" key="2">
    <source>
        <dbReference type="Proteomes" id="UP000059074"/>
    </source>
</evidence>
<accession>A0A109BFB0</accession>
<dbReference type="Proteomes" id="UP000059074">
    <property type="component" value="Unassembled WGS sequence"/>
</dbReference>
<dbReference type="PATRIC" id="fig|121290.4.peg.1302"/>
<keyword evidence="2" id="KW-1185">Reference proteome</keyword>
<protein>
    <submittedName>
        <fullName evidence="1">Uncharacterized protein</fullName>
    </submittedName>
</protein>
<gene>
    <name evidence="1" type="ORF">APY04_1913</name>
</gene>
<dbReference type="EMBL" id="LMTR01000063">
    <property type="protein sequence ID" value="KWT67554.1"/>
    <property type="molecule type" value="Genomic_DNA"/>
</dbReference>
<proteinExistence type="predicted"/>
<reference evidence="1 2" key="1">
    <citation type="submission" date="2015-10" db="EMBL/GenBank/DDBJ databases">
        <title>Transcriptomic analysis of a linuron degrading triple-species bacterial consortium.</title>
        <authorList>
            <person name="Albers P."/>
        </authorList>
    </citation>
    <scope>NUCLEOTIDE SEQUENCE [LARGE SCALE GENOMIC DNA]</scope>
    <source>
        <strain evidence="1 2">WDL6</strain>
    </source>
</reference>
<comment type="caution">
    <text evidence="1">The sequence shown here is derived from an EMBL/GenBank/DDBJ whole genome shotgun (WGS) entry which is preliminary data.</text>
</comment>
<evidence type="ECO:0000313" key="1">
    <source>
        <dbReference type="EMBL" id="KWT67554.1"/>
    </source>
</evidence>
<sequence length="40" mass="4540">MPADATLRHSRLMRLPVFNTIRRIGHRNGISPDEPSLDAQ</sequence>
<organism evidence="1 2">
    <name type="scientific">Hyphomicrobium sulfonivorans</name>
    <dbReference type="NCBI Taxonomy" id="121290"/>
    <lineage>
        <taxon>Bacteria</taxon>
        <taxon>Pseudomonadati</taxon>
        <taxon>Pseudomonadota</taxon>
        <taxon>Alphaproteobacteria</taxon>
        <taxon>Hyphomicrobiales</taxon>
        <taxon>Hyphomicrobiaceae</taxon>
        <taxon>Hyphomicrobium</taxon>
    </lineage>
</organism>
<dbReference type="STRING" id="121290.APY04_1913"/>
<dbReference type="AlphaFoldDB" id="A0A109BFB0"/>
<name>A0A109BFB0_HYPSL</name>